<dbReference type="PANTHER" id="PTHR48081">
    <property type="entry name" value="AB HYDROLASE SUPERFAMILY PROTEIN C4A8.06C"/>
    <property type="match status" value="1"/>
</dbReference>
<proteinExistence type="predicted"/>
<dbReference type="InterPro" id="IPR049492">
    <property type="entry name" value="BD-FAE-like_dom"/>
</dbReference>
<dbReference type="PANTHER" id="PTHR48081:SF33">
    <property type="entry name" value="KYNURENINE FORMAMIDASE"/>
    <property type="match status" value="1"/>
</dbReference>
<feature type="domain" description="BD-FAE-like" evidence="2">
    <location>
        <begin position="24"/>
        <end position="223"/>
    </location>
</feature>
<sequence length="274" mass="28240">MPETAPPGPVVRHVYGAHPSQVTDLHLPPADSVGGAAPVCVVIHGGFWRARYGMELGTPLAVDLAGHGVAALNVEYRRVGDGGGWPRTCEDVASAVDALAELDATVVGRLDLSRVVALGHSAGGHLAGWLAGRPALPVGAPGSHPRVRLTGAVLQAGVLDLEGAIADDLGAGAVRAFLDPDGRGERASYDLASPIRLLPTGIRTVLVHGDRDQDVPISQSRAYAAAARATGDDCHLIELPGADHYGVITVDSPDWAVCRSAVLDLLDARHAPLA</sequence>
<dbReference type="SUPFAM" id="SSF53474">
    <property type="entry name" value="alpha/beta-Hydrolases"/>
    <property type="match status" value="1"/>
</dbReference>
<name>A0ABN2LC86_9MICO</name>
<comment type="caution">
    <text evidence="3">The sequence shown here is derived from an EMBL/GenBank/DDBJ whole genome shotgun (WGS) entry which is preliminary data.</text>
</comment>
<evidence type="ECO:0000259" key="2">
    <source>
        <dbReference type="Pfam" id="PF20434"/>
    </source>
</evidence>
<dbReference type="InterPro" id="IPR050300">
    <property type="entry name" value="GDXG_lipolytic_enzyme"/>
</dbReference>
<accession>A0ABN2LC86</accession>
<dbReference type="EMBL" id="BAAAPO010000010">
    <property type="protein sequence ID" value="GAA1783824.1"/>
    <property type="molecule type" value="Genomic_DNA"/>
</dbReference>
<evidence type="ECO:0000313" key="3">
    <source>
        <dbReference type="EMBL" id="GAA1783824.1"/>
    </source>
</evidence>
<keyword evidence="4" id="KW-1185">Reference proteome</keyword>
<evidence type="ECO:0000313" key="4">
    <source>
        <dbReference type="Proteomes" id="UP001499938"/>
    </source>
</evidence>
<dbReference type="Pfam" id="PF20434">
    <property type="entry name" value="BD-FAE"/>
    <property type="match status" value="1"/>
</dbReference>
<protein>
    <submittedName>
        <fullName evidence="3">Alpha/beta hydrolase</fullName>
    </submittedName>
</protein>
<organism evidence="3 4">
    <name type="scientific">Nostocoides veronense</name>
    <dbReference type="NCBI Taxonomy" id="330836"/>
    <lineage>
        <taxon>Bacteria</taxon>
        <taxon>Bacillati</taxon>
        <taxon>Actinomycetota</taxon>
        <taxon>Actinomycetes</taxon>
        <taxon>Micrococcales</taxon>
        <taxon>Intrasporangiaceae</taxon>
        <taxon>Nostocoides</taxon>
    </lineage>
</organism>
<dbReference type="GO" id="GO:0016787">
    <property type="term" value="F:hydrolase activity"/>
    <property type="evidence" value="ECO:0007669"/>
    <property type="project" value="UniProtKB-KW"/>
</dbReference>
<reference evidence="3 4" key="1">
    <citation type="journal article" date="2019" name="Int. J. Syst. Evol. Microbiol.">
        <title>The Global Catalogue of Microorganisms (GCM) 10K type strain sequencing project: providing services to taxonomists for standard genome sequencing and annotation.</title>
        <authorList>
            <consortium name="The Broad Institute Genomics Platform"/>
            <consortium name="The Broad Institute Genome Sequencing Center for Infectious Disease"/>
            <person name="Wu L."/>
            <person name="Ma J."/>
        </authorList>
    </citation>
    <scope>NUCLEOTIDE SEQUENCE [LARGE SCALE GENOMIC DNA]</scope>
    <source>
        <strain evidence="3 4">JCM 15592</strain>
    </source>
</reference>
<dbReference type="RefSeq" id="WP_344081222.1">
    <property type="nucleotide sequence ID" value="NZ_BAAAPO010000010.1"/>
</dbReference>
<dbReference type="Gene3D" id="3.40.50.1820">
    <property type="entry name" value="alpha/beta hydrolase"/>
    <property type="match status" value="1"/>
</dbReference>
<keyword evidence="1 3" id="KW-0378">Hydrolase</keyword>
<dbReference type="InterPro" id="IPR029058">
    <property type="entry name" value="AB_hydrolase_fold"/>
</dbReference>
<evidence type="ECO:0000256" key="1">
    <source>
        <dbReference type="ARBA" id="ARBA00022801"/>
    </source>
</evidence>
<gene>
    <name evidence="3" type="ORF">GCM10009811_06450</name>
</gene>
<dbReference type="Proteomes" id="UP001499938">
    <property type="component" value="Unassembled WGS sequence"/>
</dbReference>